<dbReference type="Proteomes" id="UP000640274">
    <property type="component" value="Unassembled WGS sequence"/>
</dbReference>
<organism evidence="5 6">
    <name type="scientific">Paenibacillus roseus</name>
    <dbReference type="NCBI Taxonomy" id="2798579"/>
    <lineage>
        <taxon>Bacteria</taxon>
        <taxon>Bacillati</taxon>
        <taxon>Bacillota</taxon>
        <taxon>Bacilli</taxon>
        <taxon>Bacillales</taxon>
        <taxon>Paenibacillaceae</taxon>
        <taxon>Paenibacillus</taxon>
    </lineage>
</organism>
<sequence length="553" mass="62336">MSGLTLNMPSGQPITDAYINKTDPNVLRQFGYHWQEDGHWAVRAEELRQAGGPRADRAALAEVLSAYNREHGASEAALEHIRELGNGALVVVGGQQAGLWSGPLLVLFKAVSIIQSAAFARDKLKSPVIPVFWIAGEDHDWEEAGHTYLVSEEPKLRKLELTRPKGAKTSVSRSIISPEAWKQAIEELGALLPDSEYKPDLLDRLCAFTDGAATLSDTFARLLAWLFGPYGLVVMDADDPALRRLEAPMFECIVRSNEALQEAYNRSAAYLAEHGYSAQAEVAPDGANLFLFGPGHSGAEDYSGDRQLLFRSGQQFKDRKGFVKLSTDELLELARRQPERLSNNVLTRPLMQDYLFPVLGTVLGPGEIAYWALTSDAFKALGMNMPIVVPRLSFTFVDRTAQKHMERYGMTLDTVMHNAEQHKSDWLSRQGGLQPMDETFDKIKDQLSAMYEPVLETLAPYGQDIQALAETNQSKLFEQLEFMKSRLYYERSKRHDDALRQMERVQLQLWPQGKPQERVLNFIQLWNQSGLHWLRDLLQQSHNNDPGHRVVYL</sequence>
<evidence type="ECO:0000313" key="5">
    <source>
        <dbReference type="EMBL" id="MBJ6363146.1"/>
    </source>
</evidence>
<dbReference type="InterPro" id="IPR055399">
    <property type="entry name" value="CC_BshC"/>
</dbReference>
<comment type="caution">
    <text evidence="5">The sequence shown here is derived from an EMBL/GenBank/DDBJ whole genome shotgun (WGS) entry which is preliminary data.</text>
</comment>
<evidence type="ECO:0000259" key="3">
    <source>
        <dbReference type="Pfam" id="PF10079"/>
    </source>
</evidence>
<dbReference type="HAMAP" id="MF_01867">
    <property type="entry name" value="BshC"/>
    <property type="match status" value="1"/>
</dbReference>
<dbReference type="EC" id="6.-.-.-" evidence="2"/>
<dbReference type="AlphaFoldDB" id="A0A934MQH3"/>
<dbReference type="NCBIfam" id="TIGR03998">
    <property type="entry name" value="thiol_BshC"/>
    <property type="match status" value="1"/>
</dbReference>
<keyword evidence="1 2" id="KW-0436">Ligase</keyword>
<evidence type="ECO:0000313" key="6">
    <source>
        <dbReference type="Proteomes" id="UP000640274"/>
    </source>
</evidence>
<proteinExistence type="inferred from homology"/>
<dbReference type="GO" id="GO:0016874">
    <property type="term" value="F:ligase activity"/>
    <property type="evidence" value="ECO:0007669"/>
    <property type="project" value="UniProtKB-UniRule"/>
</dbReference>
<accession>A0A934MQH3</accession>
<protein>
    <recommendedName>
        <fullName evidence="2">Putative cysteine ligase BshC</fullName>
        <ecNumber evidence="2">6.-.-.-</ecNumber>
    </recommendedName>
</protein>
<name>A0A934MQH3_9BACL</name>
<dbReference type="InterPro" id="IPR055398">
    <property type="entry name" value="Rossmann-like_BshC"/>
</dbReference>
<gene>
    <name evidence="2 5" type="primary">bshC</name>
    <name evidence="5" type="ORF">JFN88_18240</name>
</gene>
<comment type="similarity">
    <text evidence="2">Belongs to the BshC family.</text>
</comment>
<evidence type="ECO:0000259" key="4">
    <source>
        <dbReference type="Pfam" id="PF24850"/>
    </source>
</evidence>
<comment type="function">
    <text evidence="2">Involved in bacillithiol (BSH) biosynthesis. May catalyze the last step of the pathway, the addition of cysteine to glucosamine malate (GlcN-Mal) to generate BSH.</text>
</comment>
<dbReference type="Pfam" id="PF10079">
    <property type="entry name" value="Rossmann-like_BshC"/>
    <property type="match status" value="1"/>
</dbReference>
<dbReference type="InterPro" id="IPR011199">
    <property type="entry name" value="Bacillithiol_biosynth_BshC"/>
</dbReference>
<evidence type="ECO:0000256" key="1">
    <source>
        <dbReference type="ARBA" id="ARBA00022598"/>
    </source>
</evidence>
<reference evidence="5" key="1">
    <citation type="submission" date="2020-12" db="EMBL/GenBank/DDBJ databases">
        <authorList>
            <person name="Huq M.A."/>
        </authorList>
    </citation>
    <scope>NUCLEOTIDE SEQUENCE</scope>
    <source>
        <strain evidence="5">MAHUQ-46</strain>
    </source>
</reference>
<feature type="domain" description="Bacillithiol biosynthesis BshC N-terminal Rossmann-like" evidence="3">
    <location>
        <begin position="5"/>
        <end position="392"/>
    </location>
</feature>
<dbReference type="EMBL" id="JAELUP010000103">
    <property type="protein sequence ID" value="MBJ6363146.1"/>
    <property type="molecule type" value="Genomic_DNA"/>
</dbReference>
<evidence type="ECO:0000256" key="2">
    <source>
        <dbReference type="HAMAP-Rule" id="MF_01867"/>
    </source>
</evidence>
<dbReference type="RefSeq" id="WP_199020721.1">
    <property type="nucleotide sequence ID" value="NZ_JAELUP010000103.1"/>
</dbReference>
<dbReference type="Pfam" id="PF24850">
    <property type="entry name" value="CC_BshC"/>
    <property type="match status" value="1"/>
</dbReference>
<keyword evidence="6" id="KW-1185">Reference proteome</keyword>
<dbReference type="PIRSF" id="PIRSF012535">
    <property type="entry name" value="UCP012535"/>
    <property type="match status" value="1"/>
</dbReference>
<feature type="domain" description="Bacillithiol biosynthesis BshC C-terminal coiled-coil" evidence="4">
    <location>
        <begin position="394"/>
        <end position="553"/>
    </location>
</feature>